<evidence type="ECO:0000313" key="2">
    <source>
        <dbReference type="Proteomes" id="UP000503462"/>
    </source>
</evidence>
<proteinExistence type="predicted"/>
<reference evidence="1 2" key="1">
    <citation type="journal article" date="2016" name="Sci. Rep.">
        <title>Peltaster fructicola genome reveals evolution from an invasive phytopathogen to an ectophytic parasite.</title>
        <authorList>
            <person name="Xu C."/>
            <person name="Chen H."/>
            <person name="Gleason M.L."/>
            <person name="Xu J.R."/>
            <person name="Liu H."/>
            <person name="Zhang R."/>
            <person name="Sun G."/>
        </authorList>
    </citation>
    <scope>NUCLEOTIDE SEQUENCE [LARGE SCALE GENOMIC DNA]</scope>
    <source>
        <strain evidence="1 2">LNHT1506</strain>
    </source>
</reference>
<name>A0A6H0XKS8_9PEZI</name>
<dbReference type="Proteomes" id="UP000503462">
    <property type="component" value="Chromosome 1"/>
</dbReference>
<organism evidence="1 2">
    <name type="scientific">Peltaster fructicola</name>
    <dbReference type="NCBI Taxonomy" id="286661"/>
    <lineage>
        <taxon>Eukaryota</taxon>
        <taxon>Fungi</taxon>
        <taxon>Dikarya</taxon>
        <taxon>Ascomycota</taxon>
        <taxon>Pezizomycotina</taxon>
        <taxon>Dothideomycetes</taxon>
        <taxon>Dothideomycetes incertae sedis</taxon>
        <taxon>Peltaster</taxon>
    </lineage>
</organism>
<dbReference type="AlphaFoldDB" id="A0A6H0XKS8"/>
<accession>A0A6H0XKS8</accession>
<dbReference type="EMBL" id="CP051139">
    <property type="protein sequence ID" value="QIW95346.1"/>
    <property type="molecule type" value="Genomic_DNA"/>
</dbReference>
<gene>
    <name evidence="1" type="ORF">AMS68_000864</name>
</gene>
<evidence type="ECO:0000313" key="1">
    <source>
        <dbReference type="EMBL" id="QIW95346.1"/>
    </source>
</evidence>
<protein>
    <submittedName>
        <fullName evidence="1">Uncharacterized protein</fullName>
    </submittedName>
</protein>
<sequence>MSDMSLESFPPDELRGPERLRDHVLHWADDVSDFRRATVTIIEAADHAVTFHNNPVHRQFIYGVTSILLNRARRLENLHGVDEFPVGQSSSYEETTLRSPLLPADNQCSGNNSPSLTAAITQAAAPLNRRLNAIMNGATHTPDLRIAGEVTLGHILCAGARFLVQAGNDDVATKSVLGLVSHMFNHSSMVDLVDFIKRYNAEIHNASVQQYERAIDDGTAAKMTFDQNLDLVAHTLHNADRYTTKQDENVLRYMLNVEYAACLYDNALSRSTASEMAANDRMIGEIRVRVRGPGADYRSDANDAMCMLTSRSHSNLTPPEYKKKVDDIRCHIRKGNILRELRDAFGVGSWALLLGYSWPEELLTNSLENTIGAIRVMGQTCSRIQAVFGLLDTDLVAKVHGGHTISTPFELIRRVVVDGNEFSLSNTTCEVLFRSEVPGV</sequence>
<keyword evidence="2" id="KW-1185">Reference proteome</keyword>